<gene>
    <name evidence="1" type="ORF">PSSP7_038</name>
</gene>
<keyword evidence="2" id="KW-1185">Reference proteome</keyword>
<evidence type="ECO:0000313" key="1">
    <source>
        <dbReference type="EMBL" id="AAX44217.1"/>
    </source>
</evidence>
<dbReference type="Proteomes" id="UP000000916">
    <property type="component" value="Segment"/>
</dbReference>
<dbReference type="GeneID" id="3294708"/>
<reference evidence="1 2" key="1">
    <citation type="journal article" date="2004" name="Proc. Natl. Acad. Sci. U.S.A.">
        <title>Transfer of photosynthesis genes to and from Prochlorococcus viruses.</title>
        <authorList>
            <person name="Lindell D."/>
            <person name="Sullivan M.B."/>
            <person name="Johnson Z.I."/>
            <person name="Tolonen A.C."/>
            <person name="Rohwer F."/>
            <person name="Chisholm S.W."/>
        </authorList>
    </citation>
    <scope>NUCLEOTIDE SEQUENCE [LARGE SCALE GENOMIC DNA]</scope>
</reference>
<organism evidence="1 2">
    <name type="scientific">Prochlorococcus phage P-SSP7</name>
    <dbReference type="NCBI Taxonomy" id="2908095"/>
    <lineage>
        <taxon>Viruses</taxon>
        <taxon>Duplodnaviria</taxon>
        <taxon>Heunggongvirae</taxon>
        <taxon>Uroviricota</taxon>
        <taxon>Caudoviricetes</taxon>
        <taxon>Autographivirales</taxon>
        <taxon>Sechaudvirinae</taxon>
        <taxon>Tiamatvirus</taxon>
        <taxon>Prochlorococcus phage P-SSP7</taxon>
    </lineage>
</organism>
<accession>Q58N21</accession>
<sequence>MSQLKLTADSGGGTVAIKAPASTTGNAAFELTVPGTGNRGLGKILQVLQTVKTDTSSTTAVNSFEDISGMSIAITPSSTSSKVLVMVDMRLSTNTNRNITYRLMRGSTVIYVGDSAGSRTQATGSMRLTDDAKYDMQSETAIFLDSPSTTSATTYKVQWTQTYSSSGESMYINRSYVDNDVDDRNRCASSITVQEVAA</sequence>
<dbReference type="KEGG" id="vg:3294708"/>
<reference evidence="1 2" key="2">
    <citation type="journal article" date="2005" name="PLoS Biol.">
        <title>Three Prochlorococcus cyanophage genomes: signature features and ecological interpretations.</title>
        <authorList>
            <person name="Sullivan M.B."/>
            <person name="Coleman M.L."/>
            <person name="Weigele P."/>
            <person name="Rohwer F."/>
            <person name="Chisholm S.W."/>
        </authorList>
    </citation>
    <scope>NUCLEOTIDE SEQUENCE</scope>
</reference>
<name>Q58N21_BPPRP</name>
<proteinExistence type="predicted"/>
<dbReference type="RefSeq" id="YP_214215.1">
    <property type="nucleotide sequence ID" value="NC_006882.2"/>
</dbReference>
<protein>
    <submittedName>
        <fullName evidence="1">Uncharacterized protein</fullName>
    </submittedName>
</protein>
<dbReference type="EMBL" id="AY939843">
    <property type="protein sequence ID" value="AAX44217.1"/>
    <property type="molecule type" value="Genomic_DNA"/>
</dbReference>
<evidence type="ECO:0000313" key="2">
    <source>
        <dbReference type="Proteomes" id="UP000000916"/>
    </source>
</evidence>
<reference evidence="2" key="3">
    <citation type="journal article" date="2010" name="Environ. Microbiol.">
        <title>Genomic analysis of oceanic cyanobacterial myoviruses compared with T4-like myoviruses from diverse hosts and environments.</title>
        <authorList>
            <person name="Sullivan M.B."/>
            <person name="Huang K.H."/>
            <person name="Ignacio-Espinoza J.C."/>
            <person name="Berlin A.M."/>
            <person name="Kelly L."/>
            <person name="Weigele P.R."/>
            <person name="DeFrancesco A.S."/>
            <person name="Kern S.E."/>
            <person name="Thompson L.R."/>
            <person name="Young S."/>
            <person name="Yandava C."/>
            <person name="Fu R."/>
            <person name="Krastins B."/>
            <person name="Chase M."/>
            <person name="Sarracino D."/>
            <person name="Osburne M.S."/>
            <person name="Henn M.R."/>
            <person name="Chisholm S.W."/>
        </authorList>
    </citation>
    <scope>NUCLEOTIDE SEQUENCE [LARGE SCALE GENOMIC DNA]</scope>
</reference>